<dbReference type="InterPro" id="IPR000390">
    <property type="entry name" value="Small_drug/metabolite_transptr"/>
</dbReference>
<evidence type="ECO:0000256" key="4">
    <source>
        <dbReference type="ARBA" id="ARBA00022692"/>
    </source>
</evidence>
<evidence type="ECO:0000256" key="8">
    <source>
        <dbReference type="RuleBase" id="RU003942"/>
    </source>
</evidence>
<dbReference type="GO" id="GO:0005886">
    <property type="term" value="C:plasma membrane"/>
    <property type="evidence" value="ECO:0007669"/>
    <property type="project" value="UniProtKB-SubCell"/>
</dbReference>
<keyword evidence="5 9" id="KW-1133">Transmembrane helix</keyword>
<evidence type="ECO:0000256" key="6">
    <source>
        <dbReference type="ARBA" id="ARBA00023136"/>
    </source>
</evidence>
<dbReference type="GO" id="GO:1990961">
    <property type="term" value="P:xenobiotic detoxification by transmembrane export across the plasma membrane"/>
    <property type="evidence" value="ECO:0007669"/>
    <property type="project" value="UniProtKB-ARBA"/>
</dbReference>
<dbReference type="InterPro" id="IPR037185">
    <property type="entry name" value="EmrE-like"/>
</dbReference>
<name>A0A918MH72_9RHOB</name>
<evidence type="ECO:0000256" key="2">
    <source>
        <dbReference type="ARBA" id="ARBA00022448"/>
    </source>
</evidence>
<dbReference type="PANTHER" id="PTHR30561">
    <property type="entry name" value="SMR FAMILY PROTON-DEPENDENT DRUG EFFLUX TRANSPORTER SUGE"/>
    <property type="match status" value="1"/>
</dbReference>
<gene>
    <name evidence="10" type="ORF">GCM10011452_03700</name>
</gene>
<dbReference type="RefSeq" id="WP_189632715.1">
    <property type="nucleotide sequence ID" value="NZ_BMYQ01000001.1"/>
</dbReference>
<comment type="similarity">
    <text evidence="7 8">Belongs to the drug/metabolite transporter (DMT) superfamily. Small multidrug resistance (SMR) (TC 2.A.7.1) family.</text>
</comment>
<evidence type="ECO:0000256" key="3">
    <source>
        <dbReference type="ARBA" id="ARBA00022475"/>
    </source>
</evidence>
<accession>A0A918MH72</accession>
<keyword evidence="11" id="KW-1185">Reference proteome</keyword>
<proteinExistence type="inferred from homology"/>
<sequence>MFTPTTSTATYSILAIAIAFEVAGTTLLAQTAQFTRLLPTLGMAACYGVAFYCLAIITSVLPVGIVYALWSGLGIVFIAALNFAVFRQTLDFWAIAGLALIIAGVVVINTLSKSVPH</sequence>
<keyword evidence="2" id="KW-0813">Transport</keyword>
<comment type="caution">
    <text evidence="10">The sequence shown here is derived from an EMBL/GenBank/DDBJ whole genome shotgun (WGS) entry which is preliminary data.</text>
</comment>
<keyword evidence="6 9" id="KW-0472">Membrane</keyword>
<dbReference type="Pfam" id="PF00893">
    <property type="entry name" value="Multi_Drug_Res"/>
    <property type="match status" value="1"/>
</dbReference>
<keyword evidence="4 8" id="KW-0812">Transmembrane</keyword>
<dbReference type="GO" id="GO:0031460">
    <property type="term" value="P:glycine betaine transport"/>
    <property type="evidence" value="ECO:0007669"/>
    <property type="project" value="TreeGrafter"/>
</dbReference>
<dbReference type="GO" id="GO:0015199">
    <property type="term" value="F:amino-acid betaine transmembrane transporter activity"/>
    <property type="evidence" value="ECO:0007669"/>
    <property type="project" value="TreeGrafter"/>
</dbReference>
<evidence type="ECO:0000313" key="10">
    <source>
        <dbReference type="EMBL" id="GGW21798.1"/>
    </source>
</evidence>
<dbReference type="GO" id="GO:0015297">
    <property type="term" value="F:antiporter activity"/>
    <property type="evidence" value="ECO:0007669"/>
    <property type="project" value="TreeGrafter"/>
</dbReference>
<keyword evidence="3" id="KW-1003">Cell membrane</keyword>
<evidence type="ECO:0000313" key="11">
    <source>
        <dbReference type="Proteomes" id="UP000628984"/>
    </source>
</evidence>
<reference evidence="10" key="1">
    <citation type="journal article" date="2014" name="Int. J. Syst. Evol. Microbiol.">
        <title>Complete genome sequence of Corynebacterium casei LMG S-19264T (=DSM 44701T), isolated from a smear-ripened cheese.</title>
        <authorList>
            <consortium name="US DOE Joint Genome Institute (JGI-PGF)"/>
            <person name="Walter F."/>
            <person name="Albersmeier A."/>
            <person name="Kalinowski J."/>
            <person name="Ruckert C."/>
        </authorList>
    </citation>
    <scope>NUCLEOTIDE SEQUENCE</scope>
    <source>
        <strain evidence="10">KCTC 23714</strain>
    </source>
</reference>
<feature type="transmembrane region" description="Helical" evidence="9">
    <location>
        <begin position="67"/>
        <end position="85"/>
    </location>
</feature>
<evidence type="ECO:0000256" key="5">
    <source>
        <dbReference type="ARBA" id="ARBA00022989"/>
    </source>
</evidence>
<dbReference type="FunFam" id="1.10.3730.20:FF:000001">
    <property type="entry name" value="Quaternary ammonium compound resistance transporter SugE"/>
    <property type="match status" value="1"/>
</dbReference>
<comment type="subcellular location">
    <subcellularLocation>
        <location evidence="1 8">Cell membrane</location>
        <topology evidence="1 8">Multi-pass membrane protein</topology>
    </subcellularLocation>
</comment>
<protein>
    <submittedName>
        <fullName evidence="10">QacE family quaternary ammonium compound efflux SMR transporter</fullName>
    </submittedName>
</protein>
<reference evidence="10" key="2">
    <citation type="submission" date="2020-09" db="EMBL/GenBank/DDBJ databases">
        <authorList>
            <person name="Sun Q."/>
            <person name="Kim S."/>
        </authorList>
    </citation>
    <scope>NUCLEOTIDE SEQUENCE</scope>
    <source>
        <strain evidence="10">KCTC 23714</strain>
    </source>
</reference>
<feature type="transmembrane region" description="Helical" evidence="9">
    <location>
        <begin position="92"/>
        <end position="111"/>
    </location>
</feature>
<evidence type="ECO:0000256" key="1">
    <source>
        <dbReference type="ARBA" id="ARBA00004651"/>
    </source>
</evidence>
<feature type="transmembrane region" description="Helical" evidence="9">
    <location>
        <begin position="41"/>
        <end position="61"/>
    </location>
</feature>
<dbReference type="Gene3D" id="1.10.3730.20">
    <property type="match status" value="1"/>
</dbReference>
<evidence type="ECO:0000256" key="7">
    <source>
        <dbReference type="ARBA" id="ARBA00038032"/>
    </source>
</evidence>
<organism evidence="10 11">
    <name type="scientific">Gemmobacter lanyuensis</name>
    <dbReference type="NCBI Taxonomy" id="1054497"/>
    <lineage>
        <taxon>Bacteria</taxon>
        <taxon>Pseudomonadati</taxon>
        <taxon>Pseudomonadota</taxon>
        <taxon>Alphaproteobacteria</taxon>
        <taxon>Rhodobacterales</taxon>
        <taxon>Paracoccaceae</taxon>
        <taxon>Gemmobacter</taxon>
    </lineage>
</organism>
<feature type="transmembrane region" description="Helical" evidence="9">
    <location>
        <begin position="12"/>
        <end position="29"/>
    </location>
</feature>
<dbReference type="GO" id="GO:0015220">
    <property type="term" value="F:choline transmembrane transporter activity"/>
    <property type="evidence" value="ECO:0007669"/>
    <property type="project" value="TreeGrafter"/>
</dbReference>
<dbReference type="SUPFAM" id="SSF103481">
    <property type="entry name" value="Multidrug resistance efflux transporter EmrE"/>
    <property type="match status" value="1"/>
</dbReference>
<evidence type="ECO:0000256" key="9">
    <source>
        <dbReference type="SAM" id="Phobius"/>
    </source>
</evidence>
<dbReference type="InterPro" id="IPR045324">
    <property type="entry name" value="Small_multidrug_res"/>
</dbReference>
<dbReference type="EMBL" id="BMYQ01000001">
    <property type="protein sequence ID" value="GGW21798.1"/>
    <property type="molecule type" value="Genomic_DNA"/>
</dbReference>
<dbReference type="PANTHER" id="PTHR30561:SF1">
    <property type="entry name" value="MULTIDRUG TRANSPORTER EMRE"/>
    <property type="match status" value="1"/>
</dbReference>
<dbReference type="Proteomes" id="UP000628984">
    <property type="component" value="Unassembled WGS sequence"/>
</dbReference>
<dbReference type="AlphaFoldDB" id="A0A918MH72"/>